<evidence type="ECO:0000256" key="6">
    <source>
        <dbReference type="ARBA" id="ARBA00022723"/>
    </source>
</evidence>
<feature type="compositionally biased region" description="Polar residues" evidence="15">
    <location>
        <begin position="1300"/>
        <end position="1319"/>
    </location>
</feature>
<keyword evidence="7" id="KW-0378">Hydrolase</keyword>
<comment type="catalytic activity">
    <reaction evidence="13">
        <text>a 1,2-diacyl-sn-glycerol + H2O = a 2-acylglycerol + a fatty acid + H(+)</text>
        <dbReference type="Rhea" id="RHEA:33275"/>
        <dbReference type="ChEBI" id="CHEBI:15377"/>
        <dbReference type="ChEBI" id="CHEBI:15378"/>
        <dbReference type="ChEBI" id="CHEBI:17389"/>
        <dbReference type="ChEBI" id="CHEBI:17815"/>
        <dbReference type="ChEBI" id="CHEBI:28868"/>
        <dbReference type="EC" id="3.1.1.116"/>
    </reaction>
    <physiologicalReaction direction="left-to-right" evidence="13">
        <dbReference type="Rhea" id="RHEA:33276"/>
    </physiologicalReaction>
</comment>
<keyword evidence="5" id="KW-0812">Transmembrane</keyword>
<feature type="compositionally biased region" description="Basic and acidic residues" evidence="15">
    <location>
        <begin position="811"/>
        <end position="828"/>
    </location>
</feature>
<feature type="compositionally biased region" description="Low complexity" evidence="15">
    <location>
        <begin position="245"/>
        <end position="266"/>
    </location>
</feature>
<evidence type="ECO:0000256" key="2">
    <source>
        <dbReference type="ARBA" id="ARBA00004651"/>
    </source>
</evidence>
<dbReference type="InterPro" id="IPR002921">
    <property type="entry name" value="Fungal_lipase-type"/>
</dbReference>
<feature type="region of interest" description="Disordered" evidence="15">
    <location>
        <begin position="245"/>
        <end position="280"/>
    </location>
</feature>
<feature type="region of interest" description="Disordered" evidence="15">
    <location>
        <begin position="1300"/>
        <end position="1324"/>
    </location>
</feature>
<evidence type="ECO:0000313" key="18">
    <source>
        <dbReference type="Proteomes" id="UP000245609"/>
    </source>
</evidence>
<feature type="compositionally biased region" description="Polar residues" evidence="15">
    <location>
        <begin position="718"/>
        <end position="739"/>
    </location>
</feature>
<feature type="region of interest" description="Disordered" evidence="15">
    <location>
        <begin position="811"/>
        <end position="851"/>
    </location>
</feature>
<dbReference type="InterPro" id="IPR052214">
    <property type="entry name" value="DAG_Lipase-Related"/>
</dbReference>
<name>A0A2T9Y3W6_9FUNG</name>
<dbReference type="PANTHER" id="PTHR45792">
    <property type="entry name" value="DIACYLGLYCEROL LIPASE HOMOLOG-RELATED"/>
    <property type="match status" value="1"/>
</dbReference>
<dbReference type="GO" id="GO:0046340">
    <property type="term" value="P:diacylglycerol catabolic process"/>
    <property type="evidence" value="ECO:0007669"/>
    <property type="project" value="TreeGrafter"/>
</dbReference>
<dbReference type="EMBL" id="MBFS01003369">
    <property type="protein sequence ID" value="PVU87042.1"/>
    <property type="molecule type" value="Genomic_DNA"/>
</dbReference>
<keyword evidence="4" id="KW-0597">Phosphoprotein</keyword>
<feature type="compositionally biased region" description="Polar residues" evidence="15">
    <location>
        <begin position="680"/>
        <end position="694"/>
    </location>
</feature>
<dbReference type="GO" id="GO:0016298">
    <property type="term" value="F:lipase activity"/>
    <property type="evidence" value="ECO:0007669"/>
    <property type="project" value="TreeGrafter"/>
</dbReference>
<dbReference type="GO" id="GO:0019369">
    <property type="term" value="P:arachidonate metabolic process"/>
    <property type="evidence" value="ECO:0007669"/>
    <property type="project" value="TreeGrafter"/>
</dbReference>
<dbReference type="SUPFAM" id="SSF53474">
    <property type="entry name" value="alpha/beta-Hydrolases"/>
    <property type="match status" value="1"/>
</dbReference>
<dbReference type="Proteomes" id="UP000245609">
    <property type="component" value="Unassembled WGS sequence"/>
</dbReference>
<keyword evidence="3" id="KW-1003">Cell membrane</keyword>
<feature type="compositionally biased region" description="Polar residues" evidence="15">
    <location>
        <begin position="1199"/>
        <end position="1211"/>
    </location>
</feature>
<keyword evidence="18" id="KW-1185">Reference proteome</keyword>
<evidence type="ECO:0000259" key="16">
    <source>
        <dbReference type="Pfam" id="PF01764"/>
    </source>
</evidence>
<feature type="compositionally biased region" description="Basic residues" evidence="15">
    <location>
        <begin position="766"/>
        <end position="776"/>
    </location>
</feature>
<keyword evidence="12" id="KW-0472">Membrane</keyword>
<dbReference type="Gene3D" id="3.40.50.1820">
    <property type="entry name" value="alpha/beta hydrolase"/>
    <property type="match status" value="1"/>
</dbReference>
<feature type="compositionally biased region" description="Low complexity" evidence="15">
    <location>
        <begin position="829"/>
        <end position="840"/>
    </location>
</feature>
<dbReference type="InterPro" id="IPR029058">
    <property type="entry name" value="AB_hydrolase_fold"/>
</dbReference>
<dbReference type="CDD" id="cd00519">
    <property type="entry name" value="Lipase_3"/>
    <property type="match status" value="1"/>
</dbReference>
<dbReference type="EC" id="3.1.1.116" evidence="14"/>
<keyword evidence="6" id="KW-0479">Metal-binding</keyword>
<comment type="caution">
    <text evidence="17">The sequence shown here is derived from an EMBL/GenBank/DDBJ whole genome shotgun (WGS) entry which is preliminary data.</text>
</comment>
<evidence type="ECO:0000256" key="5">
    <source>
        <dbReference type="ARBA" id="ARBA00022692"/>
    </source>
</evidence>
<feature type="compositionally biased region" description="Polar residues" evidence="15">
    <location>
        <begin position="267"/>
        <end position="280"/>
    </location>
</feature>
<evidence type="ECO:0000256" key="12">
    <source>
        <dbReference type="ARBA" id="ARBA00023136"/>
    </source>
</evidence>
<feature type="region of interest" description="Disordered" evidence="15">
    <location>
        <begin position="505"/>
        <end position="527"/>
    </location>
</feature>
<feature type="compositionally biased region" description="Polar residues" evidence="15">
    <location>
        <begin position="505"/>
        <end position="520"/>
    </location>
</feature>
<keyword evidence="9" id="KW-0442">Lipid degradation</keyword>
<comment type="subcellular location">
    <subcellularLocation>
        <location evidence="2">Cell membrane</location>
        <topology evidence="2">Multi-pass membrane protein</topology>
    </subcellularLocation>
</comment>
<evidence type="ECO:0000256" key="14">
    <source>
        <dbReference type="ARBA" id="ARBA00026104"/>
    </source>
</evidence>
<evidence type="ECO:0000256" key="11">
    <source>
        <dbReference type="ARBA" id="ARBA00023098"/>
    </source>
</evidence>
<dbReference type="GO" id="GO:0046872">
    <property type="term" value="F:metal ion binding"/>
    <property type="evidence" value="ECO:0007669"/>
    <property type="project" value="UniProtKB-KW"/>
</dbReference>
<evidence type="ECO:0000256" key="4">
    <source>
        <dbReference type="ARBA" id="ARBA00022553"/>
    </source>
</evidence>
<dbReference type="PANTHER" id="PTHR45792:SF7">
    <property type="entry name" value="PUTATIVE (AFU_ORTHOLOGUE AFUA_6G02710)-RELATED"/>
    <property type="match status" value="1"/>
</dbReference>
<feature type="domain" description="Fungal lipase-type" evidence="16">
    <location>
        <begin position="962"/>
        <end position="1133"/>
    </location>
</feature>
<proteinExistence type="predicted"/>
<evidence type="ECO:0000256" key="8">
    <source>
        <dbReference type="ARBA" id="ARBA00022837"/>
    </source>
</evidence>
<feature type="compositionally biased region" description="Basic residues" evidence="15">
    <location>
        <begin position="695"/>
        <end position="704"/>
    </location>
</feature>
<dbReference type="OrthoDB" id="438440at2759"/>
<accession>A0A2T9Y3W6</accession>
<evidence type="ECO:0000256" key="9">
    <source>
        <dbReference type="ARBA" id="ARBA00022963"/>
    </source>
</evidence>
<evidence type="ECO:0000256" key="7">
    <source>
        <dbReference type="ARBA" id="ARBA00022801"/>
    </source>
</evidence>
<evidence type="ECO:0000256" key="1">
    <source>
        <dbReference type="ARBA" id="ARBA00001913"/>
    </source>
</evidence>
<organism evidence="17 18">
    <name type="scientific">Smittium megazygosporum</name>
    <dbReference type="NCBI Taxonomy" id="133381"/>
    <lineage>
        <taxon>Eukaryota</taxon>
        <taxon>Fungi</taxon>
        <taxon>Fungi incertae sedis</taxon>
        <taxon>Zoopagomycota</taxon>
        <taxon>Kickxellomycotina</taxon>
        <taxon>Harpellomycetes</taxon>
        <taxon>Harpellales</taxon>
        <taxon>Legeriomycetaceae</taxon>
        <taxon>Smittium</taxon>
    </lineage>
</organism>
<feature type="compositionally biased region" description="Basic residues" evidence="15">
    <location>
        <begin position="1225"/>
        <end position="1236"/>
    </location>
</feature>
<reference evidence="17 18" key="1">
    <citation type="journal article" date="2018" name="MBio">
        <title>Comparative Genomics Reveals the Core Gene Toolbox for the Fungus-Insect Symbiosis.</title>
        <authorList>
            <person name="Wang Y."/>
            <person name="Stata M."/>
            <person name="Wang W."/>
            <person name="Stajich J.E."/>
            <person name="White M.M."/>
            <person name="Moncalvo J.M."/>
        </authorList>
    </citation>
    <scope>NUCLEOTIDE SEQUENCE [LARGE SCALE GENOMIC DNA]</scope>
    <source>
        <strain evidence="17 18">SC-DP-2</strain>
    </source>
</reference>
<comment type="cofactor">
    <cofactor evidence="1">
        <name>Ca(2+)</name>
        <dbReference type="ChEBI" id="CHEBI:29108"/>
    </cofactor>
</comment>
<evidence type="ECO:0000256" key="15">
    <source>
        <dbReference type="SAM" id="MobiDB-lite"/>
    </source>
</evidence>
<sequence>MESNIPNTFAWDSNDEDNPQRLWLKNYGIEAEEEFFELFTARNTRNGTVLNPSLARVISRLAKTGRISLRLLYLISSYFFDQVSLQTQANRDLVVSYSQKLRLSHLNNFANLFYANDLVFKPMLFVEQLVSKIFSFYRTGTEIGLSLAEESIRITESIFGDTETSVVFAECIKLFKREGWDKKIDTQAILRENGIVKSILIFLKTFLAWIILQLVTKGPGEVYDVTEIYCNFDKDTPFCFRSIPPSSSSSKQLPSLSKQQSMQLSSNPSSNNQDSLSLKSQTKGSKIGQLDLFPFGNDKNNSSISTKHFSKLENFFEVMQLADSDFNSLASDSDPPKQHKTLSTSDEEWREQLLLALNSLDSKLSELDSPPLSPPPAGSRESSTSSHRKYQSHKVLHSLDSNSNIKEKPNNISNSKNSHTIFDAPITTDAKNTAVLKKATTYSTNPTNPTDHASINIEPSLNTQFTSLNLYEFTVNPQVYQKNKTISNIDFVDFNQIHTFTTKTESAPPSLPSYSPKISNSPASSTPPTACHNLANQEVYLNPKIVLSTHEDLESEDALVDSQSDTLPPPLSIFENQQHLYPYKPLLFNIARFATFAFSAYGSKFLSVMQMDEPYIDIGALLKVYGDSPSKDGLFDELDSSYSDQTDNVSSCYTTDNYNSDSDFDQVVFEPSAPEPNLKKSYSYQNLSPLSPYSKSHKSPTKRSRSSESMIKPHNPLSKLQSFDSDTLQVHSPPLTKSLSVPKRVKSLGKLTPQNTKNSNKTSSSRLKKRRKHGKRRLGDHPNHVSFCKHTGISKFDLLFSSYVDPFPKKQNYDPTLPKEKQHNKEAKGSSSMGSRSSNGFMKQSDDQNKSGSKSLISAAFNWSLGITKSTVNYAASFIPHPFQLDSSNSILQQKMFAATENTKSKDSKEHRNNFAKHEYRKPKPLSNANSYFPNQEILYREPSIHAPVHFIAVDKATRSIVLAIRGTLGVSDFFIDMMCKYKHIVLKNHPQSRSIQFKVHSGMWDTACHLANPKGEVFLEICEALRRYPKYGLVLCGHSLGGGVAALLSLLWSKPAPPENSSFAYSDFEKIPPDTRHYPKTKFVTCSLFGLVLDRPVACYSYGSPCVVNIDLSKYMEPMITSVINSNDLFSTLSMGSVIDLLTVTTILEREKKTVEEIVLNAINVQKTSLLEKISLFGGNKSNNDDDLSSTDDGPSSNPNFSGDMNNANDSLDEDSDSFSYLGRQKKQNSGKSKKDHNDANSSENSLKPKGNRSKNSYQVIESDFGSYRSGINSLINTFNPVNYIPSFTKKYIQTLNPFSKNSSQHDQPDNYKTPSQTKNEKVPFKELKRSIRDLENWHLSVVKTLRASMDHEKQYPAGSVYILEQEEPDQSSLEYSYGSQGNLISKNLNSLSEFGGGLAHYIYPSFSKTSKKVKLLKCNDVHKRFSELRFSPNMLISHYPQVYDFNIGSLIHSCSETFS</sequence>
<dbReference type="GO" id="GO:0005886">
    <property type="term" value="C:plasma membrane"/>
    <property type="evidence" value="ECO:0007669"/>
    <property type="project" value="UniProtKB-SubCell"/>
</dbReference>
<evidence type="ECO:0000256" key="3">
    <source>
        <dbReference type="ARBA" id="ARBA00022475"/>
    </source>
</evidence>
<feature type="region of interest" description="Disordered" evidence="15">
    <location>
        <begin position="365"/>
        <end position="419"/>
    </location>
</feature>
<keyword evidence="8" id="KW-0106">Calcium</keyword>
<dbReference type="Pfam" id="PF01764">
    <property type="entry name" value="Lipase_3"/>
    <property type="match status" value="1"/>
</dbReference>
<feature type="region of interest" description="Disordered" evidence="15">
    <location>
        <begin position="669"/>
        <end position="786"/>
    </location>
</feature>
<evidence type="ECO:0000256" key="10">
    <source>
        <dbReference type="ARBA" id="ARBA00022989"/>
    </source>
</evidence>
<feature type="compositionally biased region" description="Low complexity" evidence="15">
    <location>
        <begin position="756"/>
        <end position="765"/>
    </location>
</feature>
<feature type="compositionally biased region" description="Basic residues" evidence="15">
    <location>
        <begin position="386"/>
        <end position="396"/>
    </location>
</feature>
<feature type="region of interest" description="Disordered" evidence="15">
    <location>
        <begin position="1183"/>
        <end position="1257"/>
    </location>
</feature>
<evidence type="ECO:0000256" key="13">
    <source>
        <dbReference type="ARBA" id="ARBA00024531"/>
    </source>
</evidence>
<keyword evidence="11" id="KW-0443">Lipid metabolism</keyword>
<gene>
    <name evidence="17" type="ORF">BB560_006561</name>
</gene>
<protein>
    <recommendedName>
        <fullName evidence="14">sn-1-specific diacylglycerol lipase</fullName>
        <ecNumber evidence="14">3.1.1.116</ecNumber>
    </recommendedName>
</protein>
<evidence type="ECO:0000313" key="17">
    <source>
        <dbReference type="EMBL" id="PVU87042.1"/>
    </source>
</evidence>
<keyword evidence="10" id="KW-1133">Transmembrane helix</keyword>
<feature type="compositionally biased region" description="Polar residues" evidence="15">
    <location>
        <begin position="399"/>
        <end position="419"/>
    </location>
</feature>
<feature type="region of interest" description="Disordered" evidence="15">
    <location>
        <begin position="327"/>
        <end position="346"/>
    </location>
</feature>